<feature type="non-terminal residue" evidence="2">
    <location>
        <position position="1"/>
    </location>
</feature>
<comment type="caution">
    <text evidence="2">The sequence shown here is derived from an EMBL/GenBank/DDBJ whole genome shotgun (WGS) entry which is preliminary data.</text>
</comment>
<proteinExistence type="predicted"/>
<sequence>HPNWCVLCVYYLVAFLHTKHRTTFRACALILICLAFLLSSIAGNLVGDVKMPRTLTTIWSKLGIKDEFAVHPVCSGCHRIFSPDTGPKSFCPNCEEEVFGPPIEMTDLVDLLLEENVEKPPPKPQPNLVAPIQLLSEGLRGFFKRPGMVSAVNAWKDTKDDPNGDFRRIQDGEAWKTIKGPDGTSFFSGPGSEKEIRLGVSFGFDWYV</sequence>
<organism evidence="2 4">
    <name type="scientific">Favolaschia claudopus</name>
    <dbReference type="NCBI Taxonomy" id="2862362"/>
    <lineage>
        <taxon>Eukaryota</taxon>
        <taxon>Fungi</taxon>
        <taxon>Dikarya</taxon>
        <taxon>Basidiomycota</taxon>
        <taxon>Agaricomycotina</taxon>
        <taxon>Agaricomycetes</taxon>
        <taxon>Agaricomycetidae</taxon>
        <taxon>Agaricales</taxon>
        <taxon>Marasmiineae</taxon>
        <taxon>Mycenaceae</taxon>
        <taxon>Favolaschia</taxon>
    </lineage>
</organism>
<protein>
    <submittedName>
        <fullName evidence="2">Uncharacterized protein</fullName>
    </submittedName>
</protein>
<dbReference type="EMBL" id="JAWWNJ010000241">
    <property type="protein sequence ID" value="KAK6968886.1"/>
    <property type="molecule type" value="Genomic_DNA"/>
</dbReference>
<evidence type="ECO:0000313" key="2">
    <source>
        <dbReference type="EMBL" id="KAK6968886.1"/>
    </source>
</evidence>
<dbReference type="AlphaFoldDB" id="A0AAV9Z1L0"/>
<dbReference type="EMBL" id="JAWWNJ010000103">
    <property type="protein sequence ID" value="KAK6993163.1"/>
    <property type="molecule type" value="Genomic_DNA"/>
</dbReference>
<name>A0AAV9Z1L0_9AGAR</name>
<evidence type="ECO:0000256" key="1">
    <source>
        <dbReference type="SAM" id="Phobius"/>
    </source>
</evidence>
<reference evidence="2 4" key="1">
    <citation type="journal article" date="2024" name="J Genomics">
        <title>Draft genome sequencing and assembly of Favolaschia claudopus CIRM-BRFM 2984 isolated from oak limbs.</title>
        <authorList>
            <person name="Navarro D."/>
            <person name="Drula E."/>
            <person name="Chaduli D."/>
            <person name="Cazenave R."/>
            <person name="Ahrendt S."/>
            <person name="Wang J."/>
            <person name="Lipzen A."/>
            <person name="Daum C."/>
            <person name="Barry K."/>
            <person name="Grigoriev I.V."/>
            <person name="Favel A."/>
            <person name="Rosso M.N."/>
            <person name="Martin F."/>
        </authorList>
    </citation>
    <scope>NUCLEOTIDE SEQUENCE [LARGE SCALE GENOMIC DNA]</scope>
    <source>
        <strain evidence="2 4">CIRM-BRFM 2984</strain>
    </source>
</reference>
<keyword evidence="1" id="KW-0472">Membrane</keyword>
<keyword evidence="4" id="KW-1185">Reference proteome</keyword>
<feature type="transmembrane region" description="Helical" evidence="1">
    <location>
        <begin position="23"/>
        <end position="46"/>
    </location>
</feature>
<evidence type="ECO:0000313" key="4">
    <source>
        <dbReference type="Proteomes" id="UP001362999"/>
    </source>
</evidence>
<keyword evidence="1" id="KW-0812">Transmembrane</keyword>
<dbReference type="Proteomes" id="UP001362999">
    <property type="component" value="Unassembled WGS sequence"/>
</dbReference>
<keyword evidence="1" id="KW-1133">Transmembrane helix</keyword>
<gene>
    <name evidence="3" type="ORF">R3P38DRAFT_2473549</name>
    <name evidence="2" type="ORF">R3P38DRAFT_2476599</name>
</gene>
<feature type="non-terminal residue" evidence="2">
    <location>
        <position position="208"/>
    </location>
</feature>
<evidence type="ECO:0000313" key="3">
    <source>
        <dbReference type="EMBL" id="KAK6993163.1"/>
    </source>
</evidence>
<accession>A0AAV9Z1L0</accession>